<organism evidence="11 12">
    <name type="scientific">Fusibacter paucivorans</name>
    <dbReference type="NCBI Taxonomy" id="76009"/>
    <lineage>
        <taxon>Bacteria</taxon>
        <taxon>Bacillati</taxon>
        <taxon>Bacillota</taxon>
        <taxon>Clostridia</taxon>
        <taxon>Eubacteriales</taxon>
        <taxon>Eubacteriales Family XII. Incertae Sedis</taxon>
        <taxon>Fusibacter</taxon>
    </lineage>
</organism>
<feature type="transmembrane region" description="Helical" evidence="9">
    <location>
        <begin position="348"/>
        <end position="368"/>
    </location>
</feature>
<feature type="transmembrane region" description="Helical" evidence="9">
    <location>
        <begin position="289"/>
        <end position="310"/>
    </location>
</feature>
<sequence length="424" mass="45562">MQGNAGNLDATILALPALILFLGVMAAKISKWLQVPDIVVYLLAGVIIGPAVLNIANLETTSAANQFILTFGSAFILYDGGREIKLKVLNKVKITVALLATAGVFLSAAIIGAVSTVVFHIEPIYGLLIGAVIASTDPAALVPIFQKISIVDRVKQTVISESAFNDAAGAILVLSIIAIIQSGQFSLMLNLESLVQMILFGVLSGAIVGLLFSFSVSEGKYGLFTEFAPVVSILAVLISYSLAEVLGGSGYMSAFVTGLICGNKKQFKLWVPTVDFEIQKHVRETVTTIMKISIFILLGIHVDFGALQIYWKEALIIVAVLIFIARPLTVFICTKLDRRMGWQKNEILFMMWVRETGVIPAALTGVIVSEKIPHASIVSAVVFMTILLTLMFQATTTKIVATKLGLIEKSSKQSKSTTLDPLNN</sequence>
<evidence type="ECO:0000256" key="1">
    <source>
        <dbReference type="ARBA" id="ARBA00004651"/>
    </source>
</evidence>
<feature type="transmembrane region" description="Helical" evidence="9">
    <location>
        <begin position="124"/>
        <end position="142"/>
    </location>
</feature>
<keyword evidence="4" id="KW-1003">Cell membrane</keyword>
<feature type="transmembrane region" description="Helical" evidence="9">
    <location>
        <begin position="163"/>
        <end position="182"/>
    </location>
</feature>
<evidence type="ECO:0000256" key="6">
    <source>
        <dbReference type="ARBA" id="ARBA00022989"/>
    </source>
</evidence>
<gene>
    <name evidence="11" type="ORF">KHM83_00010</name>
</gene>
<dbReference type="EMBL" id="JAHBCL010000001">
    <property type="protein sequence ID" value="MBS7525049.1"/>
    <property type="molecule type" value="Genomic_DNA"/>
</dbReference>
<keyword evidence="7" id="KW-0406">Ion transport</keyword>
<protein>
    <submittedName>
        <fullName evidence="11">Cation:proton antiporter</fullName>
    </submittedName>
</protein>
<evidence type="ECO:0000313" key="11">
    <source>
        <dbReference type="EMBL" id="MBS7525049.1"/>
    </source>
</evidence>
<keyword evidence="3" id="KW-0050">Antiport</keyword>
<feature type="transmembrane region" description="Helical" evidence="9">
    <location>
        <begin position="92"/>
        <end position="118"/>
    </location>
</feature>
<feature type="transmembrane region" description="Helical" evidence="9">
    <location>
        <begin position="316"/>
        <end position="336"/>
    </location>
</feature>
<feature type="transmembrane region" description="Helical" evidence="9">
    <location>
        <begin position="374"/>
        <end position="394"/>
    </location>
</feature>
<evidence type="ECO:0000313" key="12">
    <source>
        <dbReference type="Proteomes" id="UP000746471"/>
    </source>
</evidence>
<dbReference type="PANTHER" id="PTHR32507:SF0">
    <property type="entry name" value="NA(+)_H(+) ANTIPORTER 2-RELATED"/>
    <property type="match status" value="1"/>
</dbReference>
<evidence type="ECO:0000256" key="7">
    <source>
        <dbReference type="ARBA" id="ARBA00023065"/>
    </source>
</evidence>
<dbReference type="PANTHER" id="PTHR32507">
    <property type="entry name" value="NA(+)/H(+) ANTIPORTER 1"/>
    <property type="match status" value="1"/>
</dbReference>
<dbReference type="Pfam" id="PF00999">
    <property type="entry name" value="Na_H_Exchanger"/>
    <property type="match status" value="1"/>
</dbReference>
<accession>A0ABS5PKZ9</accession>
<evidence type="ECO:0000256" key="4">
    <source>
        <dbReference type="ARBA" id="ARBA00022475"/>
    </source>
</evidence>
<keyword evidence="12" id="KW-1185">Reference proteome</keyword>
<dbReference type="InterPro" id="IPR006153">
    <property type="entry name" value="Cation/H_exchanger_TM"/>
</dbReference>
<name>A0ABS5PKZ9_9FIRM</name>
<feature type="transmembrane region" description="Helical" evidence="9">
    <location>
        <begin position="194"/>
        <end position="214"/>
    </location>
</feature>
<dbReference type="InterPro" id="IPR038770">
    <property type="entry name" value="Na+/solute_symporter_sf"/>
</dbReference>
<feature type="domain" description="Cation/H+ exchanger transmembrane" evidence="10">
    <location>
        <begin position="20"/>
        <end position="402"/>
    </location>
</feature>
<proteinExistence type="predicted"/>
<dbReference type="Gene3D" id="1.20.1530.20">
    <property type="match status" value="1"/>
</dbReference>
<comment type="caution">
    <text evidence="11">The sequence shown here is derived from an EMBL/GenBank/DDBJ whole genome shotgun (WGS) entry which is preliminary data.</text>
</comment>
<feature type="transmembrane region" description="Helical" evidence="9">
    <location>
        <begin position="6"/>
        <end position="26"/>
    </location>
</feature>
<reference evidence="11 12" key="1">
    <citation type="submission" date="2021-05" db="EMBL/GenBank/DDBJ databases">
        <title>Fusibacter ferrireducens sp. nov., an anaerobic, sulfur- and Fe-reducing bacterium isolated from the mangrove sediment.</title>
        <authorList>
            <person name="Qiu D."/>
        </authorList>
    </citation>
    <scope>NUCLEOTIDE SEQUENCE [LARGE SCALE GENOMIC DNA]</scope>
    <source>
        <strain evidence="11 12">DSM 12116</strain>
    </source>
</reference>
<keyword evidence="5 9" id="KW-0812">Transmembrane</keyword>
<evidence type="ECO:0000256" key="5">
    <source>
        <dbReference type="ARBA" id="ARBA00022692"/>
    </source>
</evidence>
<feature type="transmembrane region" description="Helical" evidence="9">
    <location>
        <begin position="38"/>
        <end position="57"/>
    </location>
</feature>
<evidence type="ECO:0000256" key="8">
    <source>
        <dbReference type="ARBA" id="ARBA00023136"/>
    </source>
</evidence>
<evidence type="ECO:0000256" key="3">
    <source>
        <dbReference type="ARBA" id="ARBA00022449"/>
    </source>
</evidence>
<dbReference type="Proteomes" id="UP000746471">
    <property type="component" value="Unassembled WGS sequence"/>
</dbReference>
<keyword evidence="2" id="KW-0813">Transport</keyword>
<comment type="subcellular location">
    <subcellularLocation>
        <location evidence="1">Cell membrane</location>
        <topology evidence="1">Multi-pass membrane protein</topology>
    </subcellularLocation>
</comment>
<evidence type="ECO:0000259" key="10">
    <source>
        <dbReference type="Pfam" id="PF00999"/>
    </source>
</evidence>
<evidence type="ECO:0000256" key="2">
    <source>
        <dbReference type="ARBA" id="ARBA00022448"/>
    </source>
</evidence>
<evidence type="ECO:0000256" key="9">
    <source>
        <dbReference type="SAM" id="Phobius"/>
    </source>
</evidence>
<keyword evidence="6 9" id="KW-1133">Transmembrane helix</keyword>
<feature type="transmembrane region" description="Helical" evidence="9">
    <location>
        <begin position="221"/>
        <end position="239"/>
    </location>
</feature>
<keyword evidence="8 9" id="KW-0472">Membrane</keyword>